<evidence type="ECO:0008006" key="3">
    <source>
        <dbReference type="Google" id="ProtNLM"/>
    </source>
</evidence>
<gene>
    <name evidence="1" type="ORF">WA026_012064</name>
</gene>
<evidence type="ECO:0000313" key="2">
    <source>
        <dbReference type="Proteomes" id="UP001431783"/>
    </source>
</evidence>
<reference evidence="1 2" key="1">
    <citation type="submission" date="2023-03" db="EMBL/GenBank/DDBJ databases">
        <title>Genome insight into feeding habits of ladybird beetles.</title>
        <authorList>
            <person name="Li H.-S."/>
            <person name="Huang Y.-H."/>
            <person name="Pang H."/>
        </authorList>
    </citation>
    <scope>NUCLEOTIDE SEQUENCE [LARGE SCALE GENOMIC DNA]</scope>
    <source>
        <strain evidence="1">SYSU_2023b</strain>
        <tissue evidence="1">Whole body</tissue>
    </source>
</reference>
<dbReference type="EMBL" id="JARQZJ010000126">
    <property type="protein sequence ID" value="KAK9890715.1"/>
    <property type="molecule type" value="Genomic_DNA"/>
</dbReference>
<sequence>MAKCFAVPTKCDTSKKTELLGKLKTLMCSLEEELTPKVEPVCYTPVCVTNCIPCCPPCCSPCCPPCCPPPCPPPEPPDVLVCYKCKTSKTSKKAPKINYGMELCESKSRELRGGILYIGCDCERKNGLQDNCLRTGCQGSPECLTSPPSCLPSQYCNGKHLLKKMRNRRNGKQIDVDEGFEEPETFSYQCYGASVKAPDQQLCVYLPKVCCPTSCNYPNIC</sequence>
<keyword evidence="2" id="KW-1185">Reference proteome</keyword>
<organism evidence="1 2">
    <name type="scientific">Henosepilachna vigintioctopunctata</name>
    <dbReference type="NCBI Taxonomy" id="420089"/>
    <lineage>
        <taxon>Eukaryota</taxon>
        <taxon>Metazoa</taxon>
        <taxon>Ecdysozoa</taxon>
        <taxon>Arthropoda</taxon>
        <taxon>Hexapoda</taxon>
        <taxon>Insecta</taxon>
        <taxon>Pterygota</taxon>
        <taxon>Neoptera</taxon>
        <taxon>Endopterygota</taxon>
        <taxon>Coleoptera</taxon>
        <taxon>Polyphaga</taxon>
        <taxon>Cucujiformia</taxon>
        <taxon>Coccinelloidea</taxon>
        <taxon>Coccinellidae</taxon>
        <taxon>Epilachninae</taxon>
        <taxon>Epilachnini</taxon>
        <taxon>Henosepilachna</taxon>
    </lineage>
</organism>
<name>A0AAW1VAT5_9CUCU</name>
<dbReference type="AlphaFoldDB" id="A0AAW1VAT5"/>
<dbReference type="Proteomes" id="UP001431783">
    <property type="component" value="Unassembled WGS sequence"/>
</dbReference>
<proteinExistence type="predicted"/>
<accession>A0AAW1VAT5</accession>
<evidence type="ECO:0000313" key="1">
    <source>
        <dbReference type="EMBL" id="KAK9890715.1"/>
    </source>
</evidence>
<protein>
    <recommendedName>
        <fullName evidence="3">IGFBP N-terminal domain-containing protein</fullName>
    </recommendedName>
</protein>
<comment type="caution">
    <text evidence="1">The sequence shown here is derived from an EMBL/GenBank/DDBJ whole genome shotgun (WGS) entry which is preliminary data.</text>
</comment>